<keyword evidence="3" id="KW-1185">Reference proteome</keyword>
<dbReference type="EMBL" id="RBXL01000001">
    <property type="protein sequence ID" value="RKT43668.1"/>
    <property type="molecule type" value="Genomic_DNA"/>
</dbReference>
<evidence type="ECO:0000313" key="2">
    <source>
        <dbReference type="EMBL" id="RKT43668.1"/>
    </source>
</evidence>
<name>A0A495V7C3_9GAMM</name>
<organism evidence="2 3">
    <name type="scientific">Thiocapsa rosea</name>
    <dbReference type="NCBI Taxonomy" id="69360"/>
    <lineage>
        <taxon>Bacteria</taxon>
        <taxon>Pseudomonadati</taxon>
        <taxon>Pseudomonadota</taxon>
        <taxon>Gammaproteobacteria</taxon>
        <taxon>Chromatiales</taxon>
        <taxon>Chromatiaceae</taxon>
        <taxon>Thiocapsa</taxon>
    </lineage>
</organism>
<keyword evidence="1" id="KW-0472">Membrane</keyword>
<dbReference type="Proteomes" id="UP000274556">
    <property type="component" value="Unassembled WGS sequence"/>
</dbReference>
<protein>
    <submittedName>
        <fullName evidence="2">Uncharacterized protein</fullName>
    </submittedName>
</protein>
<sequence>MLGIDDPYVLMAYFGAIAMAVIGIIYGLVRRNAARDEVSPEDRLWALDEKKVDDDF</sequence>
<keyword evidence="1" id="KW-0812">Transmembrane</keyword>
<evidence type="ECO:0000313" key="3">
    <source>
        <dbReference type="Proteomes" id="UP000274556"/>
    </source>
</evidence>
<dbReference type="InterPro" id="IPR054615">
    <property type="entry name" value="Symport_access"/>
</dbReference>
<gene>
    <name evidence="2" type="ORF">BDD21_1022</name>
</gene>
<evidence type="ECO:0000256" key="1">
    <source>
        <dbReference type="SAM" id="Phobius"/>
    </source>
</evidence>
<dbReference type="NCBIfam" id="NF045580">
    <property type="entry name" value="symport_access"/>
    <property type="match status" value="1"/>
</dbReference>
<accession>A0A495V7C3</accession>
<comment type="caution">
    <text evidence="2">The sequence shown here is derived from an EMBL/GenBank/DDBJ whole genome shotgun (WGS) entry which is preliminary data.</text>
</comment>
<dbReference type="AlphaFoldDB" id="A0A495V7C3"/>
<proteinExistence type="predicted"/>
<feature type="transmembrane region" description="Helical" evidence="1">
    <location>
        <begin position="12"/>
        <end position="29"/>
    </location>
</feature>
<dbReference type="RefSeq" id="WP_170164686.1">
    <property type="nucleotide sequence ID" value="NZ_RBXL01000001.1"/>
</dbReference>
<reference evidence="2 3" key="1">
    <citation type="submission" date="2018-10" db="EMBL/GenBank/DDBJ databases">
        <title>Genomic Encyclopedia of Archaeal and Bacterial Type Strains, Phase II (KMG-II): from individual species to whole genera.</title>
        <authorList>
            <person name="Goeker M."/>
        </authorList>
    </citation>
    <scope>NUCLEOTIDE SEQUENCE [LARGE SCALE GENOMIC DNA]</scope>
    <source>
        <strain evidence="2 3">DSM 235</strain>
    </source>
</reference>
<keyword evidence="1" id="KW-1133">Transmembrane helix</keyword>